<organism evidence="1 2">
    <name type="scientific">Patiria miniata</name>
    <name type="common">Bat star</name>
    <name type="synonym">Asterina miniata</name>
    <dbReference type="NCBI Taxonomy" id="46514"/>
    <lineage>
        <taxon>Eukaryota</taxon>
        <taxon>Metazoa</taxon>
        <taxon>Echinodermata</taxon>
        <taxon>Eleutherozoa</taxon>
        <taxon>Asterozoa</taxon>
        <taxon>Asteroidea</taxon>
        <taxon>Valvatacea</taxon>
        <taxon>Valvatida</taxon>
        <taxon>Asterinidae</taxon>
        <taxon>Patiria</taxon>
    </lineage>
</organism>
<name>A0A914AI54_PATMI</name>
<keyword evidence="2" id="KW-1185">Reference proteome</keyword>
<proteinExistence type="predicted"/>
<reference evidence="1" key="1">
    <citation type="submission" date="2022-11" db="UniProtKB">
        <authorList>
            <consortium name="EnsemblMetazoa"/>
        </authorList>
    </citation>
    <scope>IDENTIFICATION</scope>
</reference>
<dbReference type="AlphaFoldDB" id="A0A914AI54"/>
<dbReference type="Proteomes" id="UP000887568">
    <property type="component" value="Unplaced"/>
</dbReference>
<dbReference type="GeneID" id="119733779"/>
<sequence length="249" mass="29025">MEVDILTSTNKIMELFTNDERHYPKLTKGQFLQATSCNFVTPQEGPNLYRLSHKSKLYRAQIFTSPTTIEMEQNYYNADIVPLSEAMNIKEYSRFSVQGTVSYVSPIKTSEKSERRDVEITDPNNDKAKIRVTLWKRFVNNNIQEKHSITMKNITMKPYKGRPQYNSTQNTSIKVEYPKKQHEITISSFDQHESNMLLLFGEDQTEYKIEQDLLFTKLQFNDLDDLQASLPLTIRVSSTDINIDDIKTE</sequence>
<dbReference type="EnsemblMetazoa" id="XM_038207141.1">
    <property type="protein sequence ID" value="XP_038063069.1"/>
    <property type="gene ID" value="LOC119733779"/>
</dbReference>
<evidence type="ECO:0000313" key="2">
    <source>
        <dbReference type="Proteomes" id="UP000887568"/>
    </source>
</evidence>
<dbReference type="InterPro" id="IPR012340">
    <property type="entry name" value="NA-bd_OB-fold"/>
</dbReference>
<dbReference type="SUPFAM" id="SSF50249">
    <property type="entry name" value="Nucleic acid-binding proteins"/>
    <property type="match status" value="1"/>
</dbReference>
<evidence type="ECO:0000313" key="1">
    <source>
        <dbReference type="EnsemblMetazoa" id="XP_038063069.1"/>
    </source>
</evidence>
<protein>
    <submittedName>
        <fullName evidence="1">Uncharacterized protein</fullName>
    </submittedName>
</protein>
<dbReference type="RefSeq" id="XP_038063069.1">
    <property type="nucleotide sequence ID" value="XM_038207141.1"/>
</dbReference>
<accession>A0A914AI54</accession>
<dbReference type="Gene3D" id="2.40.50.140">
    <property type="entry name" value="Nucleic acid-binding proteins"/>
    <property type="match status" value="1"/>
</dbReference>